<reference evidence="1 2" key="1">
    <citation type="submission" date="2015-07" db="EMBL/GenBank/DDBJ databases">
        <title>Emmonsia species relationships and genome sequence.</title>
        <authorList>
            <person name="Cuomo C.A."/>
            <person name="Schwartz I.S."/>
            <person name="Kenyon C."/>
            <person name="de Hoog G.S."/>
            <person name="Govender N.P."/>
            <person name="Botha A."/>
            <person name="Moreno L."/>
            <person name="de Vries M."/>
            <person name="Munoz J.F."/>
            <person name="Stielow J.B."/>
        </authorList>
    </citation>
    <scope>NUCLEOTIDE SEQUENCE [LARGE SCALE GENOMIC DNA]</scope>
    <source>
        <strain evidence="1 2">CBS 136260</strain>
    </source>
</reference>
<organism evidence="1 2">
    <name type="scientific">Emergomyces africanus</name>
    <dbReference type="NCBI Taxonomy" id="1955775"/>
    <lineage>
        <taxon>Eukaryota</taxon>
        <taxon>Fungi</taxon>
        <taxon>Dikarya</taxon>
        <taxon>Ascomycota</taxon>
        <taxon>Pezizomycotina</taxon>
        <taxon>Eurotiomycetes</taxon>
        <taxon>Eurotiomycetidae</taxon>
        <taxon>Onygenales</taxon>
        <taxon>Ajellomycetaceae</taxon>
        <taxon>Emergomyces</taxon>
    </lineage>
</organism>
<dbReference type="Proteomes" id="UP000091918">
    <property type="component" value="Unassembled WGS sequence"/>
</dbReference>
<evidence type="ECO:0000313" key="1">
    <source>
        <dbReference type="EMBL" id="OAX80913.1"/>
    </source>
</evidence>
<comment type="caution">
    <text evidence="1">The sequence shown here is derived from an EMBL/GenBank/DDBJ whole genome shotgun (WGS) entry which is preliminary data.</text>
</comment>
<gene>
    <name evidence="1" type="ORF">ACJ72_04750</name>
</gene>
<sequence>MGEIIVNFPAPVLKAKSKIRVARSSSYVEIVACRASNPDRQGHLDYIFPIFLDKNGQPVAWNIPYLNPSRLPILDTNRMKDFGWLITHASTMFSSRESKLRATLDGSHPLSVQDSRLLFKDTLFSLYTSFAKVQRLNCKVFAITCGQVGLQLLFLRSSVRLDVSNHTLALDVAIIPLHQERGMPVPGFLVPLSMNAGATMVIGEDEVKLWKRLLPTFVERCRGWKHKPTCEYKTESRIPRSVEFHKPALCSCGNGIFPPNFISDIPTWETVSKHAVRGLIPLLFTLPYVDPKDNLDGGGKQRQVRCEACAGEVLLVEVPAYTLEDP</sequence>
<name>A0A1B7NVX0_9EURO</name>
<evidence type="ECO:0000313" key="2">
    <source>
        <dbReference type="Proteomes" id="UP000091918"/>
    </source>
</evidence>
<accession>A0A1B7NVX0</accession>
<dbReference type="STRING" id="1658172.A0A1B7NVX0"/>
<keyword evidence="2" id="KW-1185">Reference proteome</keyword>
<dbReference type="EMBL" id="LGUA01000590">
    <property type="protein sequence ID" value="OAX80913.1"/>
    <property type="molecule type" value="Genomic_DNA"/>
</dbReference>
<protein>
    <submittedName>
        <fullName evidence="1">Uncharacterized protein</fullName>
    </submittedName>
</protein>
<dbReference type="AlphaFoldDB" id="A0A1B7NVX0"/>
<dbReference type="OrthoDB" id="432970at2759"/>
<proteinExistence type="predicted"/>